<dbReference type="Pfam" id="PF13041">
    <property type="entry name" value="PPR_2"/>
    <property type="match status" value="2"/>
</dbReference>
<organism evidence="4 5">
    <name type="scientific">Artemisia annua</name>
    <name type="common">Sweet wormwood</name>
    <dbReference type="NCBI Taxonomy" id="35608"/>
    <lineage>
        <taxon>Eukaryota</taxon>
        <taxon>Viridiplantae</taxon>
        <taxon>Streptophyta</taxon>
        <taxon>Embryophyta</taxon>
        <taxon>Tracheophyta</taxon>
        <taxon>Spermatophyta</taxon>
        <taxon>Magnoliopsida</taxon>
        <taxon>eudicotyledons</taxon>
        <taxon>Gunneridae</taxon>
        <taxon>Pentapetalae</taxon>
        <taxon>asterids</taxon>
        <taxon>campanulids</taxon>
        <taxon>Asterales</taxon>
        <taxon>Asteraceae</taxon>
        <taxon>Asteroideae</taxon>
        <taxon>Anthemideae</taxon>
        <taxon>Artemisiinae</taxon>
        <taxon>Artemisia</taxon>
    </lineage>
</organism>
<accession>A0A2U1PBC1</accession>
<dbReference type="NCBIfam" id="TIGR00756">
    <property type="entry name" value="PPR"/>
    <property type="match status" value="4"/>
</dbReference>
<dbReference type="SUPFAM" id="SSF81901">
    <property type="entry name" value="HCP-like"/>
    <property type="match status" value="1"/>
</dbReference>
<dbReference type="Proteomes" id="UP000245207">
    <property type="component" value="Unassembled WGS sequence"/>
</dbReference>
<dbReference type="InterPro" id="IPR011990">
    <property type="entry name" value="TPR-like_helical_dom_sf"/>
</dbReference>
<keyword evidence="2" id="KW-0677">Repeat</keyword>
<dbReference type="PANTHER" id="PTHR46128:SF358">
    <property type="entry name" value="TETRATRICOPEPTIDE REPEAT (TPR)-LIKE SUPERFAMILY PROTEIN"/>
    <property type="match status" value="1"/>
</dbReference>
<dbReference type="Pfam" id="PF01535">
    <property type="entry name" value="PPR"/>
    <property type="match status" value="4"/>
</dbReference>
<evidence type="ECO:0000313" key="4">
    <source>
        <dbReference type="EMBL" id="PWA83043.1"/>
    </source>
</evidence>
<keyword evidence="5" id="KW-1185">Reference proteome</keyword>
<dbReference type="PANTHER" id="PTHR46128">
    <property type="entry name" value="MITOCHONDRIAL GROUP I INTRON SPLICING FACTOR CCM1"/>
    <property type="match status" value="1"/>
</dbReference>
<protein>
    <submittedName>
        <fullName evidence="4">AB hydrolase 4 family</fullName>
    </submittedName>
</protein>
<comment type="similarity">
    <text evidence="1">Belongs to the PPR family. P subfamily.</text>
</comment>
<dbReference type="Gene3D" id="1.25.40.10">
    <property type="entry name" value="Tetratricopeptide repeat domain"/>
    <property type="match status" value="6"/>
</dbReference>
<feature type="repeat" description="PPR" evidence="3">
    <location>
        <begin position="494"/>
        <end position="528"/>
    </location>
</feature>
<dbReference type="InterPro" id="IPR050872">
    <property type="entry name" value="PPR_P_subfamily"/>
</dbReference>
<dbReference type="AlphaFoldDB" id="A0A2U1PBC1"/>
<feature type="repeat" description="PPR" evidence="3">
    <location>
        <begin position="564"/>
        <end position="598"/>
    </location>
</feature>
<feature type="repeat" description="PPR" evidence="3">
    <location>
        <begin position="418"/>
        <end position="452"/>
    </location>
</feature>
<evidence type="ECO:0000256" key="2">
    <source>
        <dbReference type="ARBA" id="ARBA00022737"/>
    </source>
</evidence>
<dbReference type="EMBL" id="PKPP01001398">
    <property type="protein sequence ID" value="PWA83043.1"/>
    <property type="molecule type" value="Genomic_DNA"/>
</dbReference>
<proteinExistence type="inferred from homology"/>
<name>A0A2U1PBC1_ARTAN</name>
<dbReference type="PROSITE" id="PS51375">
    <property type="entry name" value="PPR"/>
    <property type="match status" value="3"/>
</dbReference>
<gene>
    <name evidence="4" type="ORF">CTI12_AA172480</name>
</gene>
<sequence>MILPDKLYGDGVKVPLVGAVSISNPWDLLIGDRFYTRGRMQKFYNRVLGDSLKGAAKLRQEAYARLSDWEGIEKSRSIRDFNNYSARIAGNFETIDAFHRWASCARLVTNVSVPLFCLNAIDDPVCTDEAIPWDEIRIGSGIGRLQRFYSGVSRESAAAEDVITEMLRRKPMPSIVDFNNEIVELSRKGHYLKATESFRKMNMAGVKMSEHTISIVTNCFGKLKLMDQGLSLLGHSIKSGLEIDDHVIASIVDGLMFENRVDDAISFFKKILMFGNRHPSTVLYNILLKGSCQAHDYKRAIQIFDTMDFEHDIISYSILISHLLDRKEFQEAVSLLNRMLCDTRVVPDSALFGSVMKSLLDSNYLQDARMILPLMVQQNTYFQANFFNVVVGYFCQRGMVKHAEGVVQFMLKRCITPTVITFNTLLLGYCLSKKLHSAERLYQLMIRGSLNVSADIVSATTLLKCYCSNPSSLEKGLKFFEKTFGKKTMVFAPNAVTYATIIQALFKAKNPDLASEYLHEMKSRDIHASQKLYGVALNGFVTNGDLESANSYFNEPENDVFNNNVVVWNIMIKGAIINGRFVLAKAYMDGMIKRGIKPDLKSFTPMLIAFYAHNFTIEADNLVSEMRKIGIPLWLVCNELKVAYEKSWLAVEKKRLWIAMKKLETEAMS</sequence>
<keyword evidence="4" id="KW-0378">Hydrolase</keyword>
<dbReference type="GO" id="GO:0016787">
    <property type="term" value="F:hydrolase activity"/>
    <property type="evidence" value="ECO:0007669"/>
    <property type="project" value="UniProtKB-KW"/>
</dbReference>
<evidence type="ECO:0000313" key="5">
    <source>
        <dbReference type="Proteomes" id="UP000245207"/>
    </source>
</evidence>
<dbReference type="InterPro" id="IPR002885">
    <property type="entry name" value="PPR_rpt"/>
</dbReference>
<comment type="caution">
    <text evidence="4">The sequence shown here is derived from an EMBL/GenBank/DDBJ whole genome shotgun (WGS) entry which is preliminary data.</text>
</comment>
<reference evidence="4 5" key="1">
    <citation type="journal article" date="2018" name="Mol. Plant">
        <title>The genome of Artemisia annua provides insight into the evolution of Asteraceae family and artemisinin biosynthesis.</title>
        <authorList>
            <person name="Shen Q."/>
            <person name="Zhang L."/>
            <person name="Liao Z."/>
            <person name="Wang S."/>
            <person name="Yan T."/>
            <person name="Shi P."/>
            <person name="Liu M."/>
            <person name="Fu X."/>
            <person name="Pan Q."/>
            <person name="Wang Y."/>
            <person name="Lv Z."/>
            <person name="Lu X."/>
            <person name="Zhang F."/>
            <person name="Jiang W."/>
            <person name="Ma Y."/>
            <person name="Chen M."/>
            <person name="Hao X."/>
            <person name="Li L."/>
            <person name="Tang Y."/>
            <person name="Lv G."/>
            <person name="Zhou Y."/>
            <person name="Sun X."/>
            <person name="Brodelius P.E."/>
            <person name="Rose J.K.C."/>
            <person name="Tang K."/>
        </authorList>
    </citation>
    <scope>NUCLEOTIDE SEQUENCE [LARGE SCALE GENOMIC DNA]</scope>
    <source>
        <strain evidence="5">cv. Huhao1</strain>
        <tissue evidence="4">Leaf</tissue>
    </source>
</reference>
<evidence type="ECO:0000256" key="3">
    <source>
        <dbReference type="PROSITE-ProRule" id="PRU00708"/>
    </source>
</evidence>
<evidence type="ECO:0000256" key="1">
    <source>
        <dbReference type="ARBA" id="ARBA00007626"/>
    </source>
</evidence>